<evidence type="ECO:0000313" key="1">
    <source>
        <dbReference type="EMBL" id="MCI57800.1"/>
    </source>
</evidence>
<organism evidence="1 2">
    <name type="scientific">Trifolium medium</name>
    <dbReference type="NCBI Taxonomy" id="97028"/>
    <lineage>
        <taxon>Eukaryota</taxon>
        <taxon>Viridiplantae</taxon>
        <taxon>Streptophyta</taxon>
        <taxon>Embryophyta</taxon>
        <taxon>Tracheophyta</taxon>
        <taxon>Spermatophyta</taxon>
        <taxon>Magnoliopsida</taxon>
        <taxon>eudicotyledons</taxon>
        <taxon>Gunneridae</taxon>
        <taxon>Pentapetalae</taxon>
        <taxon>rosids</taxon>
        <taxon>fabids</taxon>
        <taxon>Fabales</taxon>
        <taxon>Fabaceae</taxon>
        <taxon>Papilionoideae</taxon>
        <taxon>50 kb inversion clade</taxon>
        <taxon>NPAAA clade</taxon>
        <taxon>Hologalegina</taxon>
        <taxon>IRL clade</taxon>
        <taxon>Trifolieae</taxon>
        <taxon>Trifolium</taxon>
    </lineage>
</organism>
<proteinExistence type="predicted"/>
<name>A0A392TC62_9FABA</name>
<dbReference type="Proteomes" id="UP000265520">
    <property type="component" value="Unassembled WGS sequence"/>
</dbReference>
<evidence type="ECO:0000313" key="2">
    <source>
        <dbReference type="Proteomes" id="UP000265520"/>
    </source>
</evidence>
<dbReference type="AlphaFoldDB" id="A0A392TC62"/>
<protein>
    <submittedName>
        <fullName evidence="1">Uncharacterized protein</fullName>
    </submittedName>
</protein>
<reference evidence="1 2" key="1">
    <citation type="journal article" date="2018" name="Front. Plant Sci.">
        <title>Red Clover (Trifolium pratense) and Zigzag Clover (T. medium) - A Picture of Genomic Similarities and Differences.</title>
        <authorList>
            <person name="Dluhosova J."/>
            <person name="Istvanek J."/>
            <person name="Nedelnik J."/>
            <person name="Repkova J."/>
        </authorList>
    </citation>
    <scope>NUCLEOTIDE SEQUENCE [LARGE SCALE GENOMIC DNA]</scope>
    <source>
        <strain evidence="2">cv. 10/8</strain>
        <tissue evidence="1">Leaf</tissue>
    </source>
</reference>
<dbReference type="EMBL" id="LXQA010535304">
    <property type="protein sequence ID" value="MCI57800.1"/>
    <property type="molecule type" value="Genomic_DNA"/>
</dbReference>
<sequence length="62" mass="6776">TFHDVASTGGEAMRFCVTITPSFHLFLVVQAHDGGSRFAHGGSVLSSRFRSWYDTTVVVLCL</sequence>
<feature type="non-terminal residue" evidence="1">
    <location>
        <position position="1"/>
    </location>
</feature>
<keyword evidence="2" id="KW-1185">Reference proteome</keyword>
<comment type="caution">
    <text evidence="1">The sequence shown here is derived from an EMBL/GenBank/DDBJ whole genome shotgun (WGS) entry which is preliminary data.</text>
</comment>
<accession>A0A392TC62</accession>